<dbReference type="InterPro" id="IPR032675">
    <property type="entry name" value="LRR_dom_sf"/>
</dbReference>
<evidence type="ECO:0000256" key="1">
    <source>
        <dbReference type="SAM" id="MobiDB-lite"/>
    </source>
</evidence>
<feature type="compositionally biased region" description="Basic and acidic residues" evidence="1">
    <location>
        <begin position="155"/>
        <end position="164"/>
    </location>
</feature>
<dbReference type="AlphaFoldDB" id="A0A6P6RWL4"/>
<dbReference type="OrthoDB" id="120976at2759"/>
<dbReference type="Proteomes" id="UP000515125">
    <property type="component" value="Unplaced"/>
</dbReference>
<dbReference type="Gene3D" id="3.80.10.10">
    <property type="entry name" value="Ribonuclease Inhibitor"/>
    <property type="match status" value="2"/>
</dbReference>
<feature type="compositionally biased region" description="Basic and acidic residues" evidence="1">
    <location>
        <begin position="173"/>
        <end position="185"/>
    </location>
</feature>
<name>A0A6P6RWL4_9EIME</name>
<feature type="compositionally biased region" description="Acidic residues" evidence="1">
    <location>
        <begin position="85"/>
        <end position="96"/>
    </location>
</feature>
<feature type="compositionally biased region" description="Basic and acidic residues" evidence="1">
    <location>
        <begin position="31"/>
        <end position="66"/>
    </location>
</feature>
<sequence length="1175" mass="130286">MRRLARKAVAALHPARRRPHRMGQARKHTGALREMKDLEEQEFRKRLEEEEEEVQSRLREARERELAPLLDLGETSRRAGKESSEEASEEEEEGEPSEVVLSEEQMQRLQELKNVYRRLRKEAPSDEVEAEKKKVKKQIAQLLGRRRKKKKKAHLKEARQKTGAEAEGSLEILKTEERIEEEKRKERIRKVLQTQRGDASSRLAQVMEGRGVAGPRDEEEESEAEAEGKPAEEEEEEDKEKEEEESVEESSSNDETISTISISSYESTHIPVFKQSVYTALEYKAPQETFEEWMKLPVDYCGRLLLETRDTSAVKTGRMDAWKPPMMLRKSTGAREESLCMFLMVEARGPAFLVYVCPDDKPRKKKWSLAALCRKKTSKHVPPEEPKNWKYLCSFVLDNTGEASEVSMTNEQSGAPYKAIRISARMIAPGGESPPTSKVESPDEGSAFSKAQLALRSSAFFSGVVSADTEAETLEWLVVMNGRKAFARYLSACKDHSQQPLEPVAASLFNLGPREIVLQGVPFHKEIDTAIFTSINLPYLDALYCGWREMDTKGLVTCLQHVPRAVRKLDVSANKLGSSVLKVMADFCPKLGISQLFLAENYLAAEDVAGARGIANMVASADPLLLDLRRVDITDEACRAIAAELRNIDQPSLVPKTVSVGENSISTKGLKVLATAIAKTLPRFKVLCLPNIPQLTQGTLSEVLKEVPLMRPTQLSTGSPACPFRSLDESELPERCLSLPAVLSGRLFVETQATAADWYAPQAGTDPFLAFFELRGSALLRYEVPPRSTFSVSKKSKRLSGSPLGTLSRSFGTGLCGIMVSSVSLVDAKIRVAGKKITSMQSISKTEVEVWMLEAESQEFLNEWFRVLTIRRVGVECNTIARTTKEALHPGVGQYCTSCFRTHLDLGGQPLGLGQLTRVFGGVCEDFRLKSVDMSSMALDANVLKRLPRTAFALVELQELDLSFNSISINAALGDLVEFCGSAKICARLVLDGNPLGDSEEVALFVLRLIEHRIQRLCLNACGLGGSFAAALCKRVTEESRQFPTLTALELQGNAIPEEGMKAMLDGLIPRCPALKEVCLFGNGFETIGRFQRAVQVNFTKTFYETPRKCAPLKRLVTKKPKALRPPTEAKSGGEAAKPKSPDEYAMAQKEALEFLKNQDATGARIGSTPRTVGT</sequence>
<dbReference type="GeneID" id="34620709"/>
<dbReference type="RefSeq" id="XP_026191747.1">
    <property type="nucleotide sequence ID" value="XM_026335962.1"/>
</dbReference>
<feature type="region of interest" description="Disordered" evidence="1">
    <location>
        <begin position="1121"/>
        <end position="1144"/>
    </location>
</feature>
<evidence type="ECO:0000313" key="3">
    <source>
        <dbReference type="RefSeq" id="XP_026191747.1"/>
    </source>
</evidence>
<proteinExistence type="predicted"/>
<feature type="compositionally biased region" description="Basic residues" evidence="1">
    <location>
        <begin position="144"/>
        <end position="154"/>
    </location>
</feature>
<reference evidence="3" key="1">
    <citation type="submission" date="2025-08" db="UniProtKB">
        <authorList>
            <consortium name="RefSeq"/>
        </authorList>
    </citation>
    <scope>IDENTIFICATION</scope>
</reference>
<evidence type="ECO:0000313" key="2">
    <source>
        <dbReference type="Proteomes" id="UP000515125"/>
    </source>
</evidence>
<organism evidence="2 3">
    <name type="scientific">Cyclospora cayetanensis</name>
    <dbReference type="NCBI Taxonomy" id="88456"/>
    <lineage>
        <taxon>Eukaryota</taxon>
        <taxon>Sar</taxon>
        <taxon>Alveolata</taxon>
        <taxon>Apicomplexa</taxon>
        <taxon>Conoidasida</taxon>
        <taxon>Coccidia</taxon>
        <taxon>Eucoccidiorida</taxon>
        <taxon>Eimeriorina</taxon>
        <taxon>Eimeriidae</taxon>
        <taxon>Cyclospora</taxon>
    </lineage>
</organism>
<protein>
    <submittedName>
        <fullName evidence="3">Uncharacterized protein LOC34620709</fullName>
    </submittedName>
</protein>
<gene>
    <name evidence="3" type="primary">LOC34620709</name>
</gene>
<accession>A0A6P6RWL4</accession>
<dbReference type="SUPFAM" id="SSF52047">
    <property type="entry name" value="RNI-like"/>
    <property type="match status" value="2"/>
</dbReference>
<feature type="region of interest" description="Disordered" evidence="1">
    <location>
        <begin position="1"/>
        <end position="104"/>
    </location>
</feature>
<feature type="compositionally biased region" description="Basic and acidic residues" evidence="1">
    <location>
        <begin position="74"/>
        <end position="84"/>
    </location>
</feature>
<feature type="compositionally biased region" description="Acidic residues" evidence="1">
    <location>
        <begin position="232"/>
        <end position="252"/>
    </location>
</feature>
<feature type="compositionally biased region" description="Basic residues" evidence="1">
    <location>
        <begin position="14"/>
        <end position="30"/>
    </location>
</feature>
<dbReference type="InterPro" id="IPR001611">
    <property type="entry name" value="Leu-rich_rpt"/>
</dbReference>
<keyword evidence="2" id="KW-1185">Reference proteome</keyword>
<dbReference type="Pfam" id="PF13516">
    <property type="entry name" value="LRR_6"/>
    <property type="match status" value="1"/>
</dbReference>
<feature type="region of interest" description="Disordered" evidence="1">
    <location>
        <begin position="140"/>
        <end position="259"/>
    </location>
</feature>